<reference evidence="1 2" key="1">
    <citation type="journal article" date="2020" name="Nat. Food">
        <title>A phased Vanilla planifolia genome enables genetic improvement of flavour and production.</title>
        <authorList>
            <person name="Hasing T."/>
            <person name="Tang H."/>
            <person name="Brym M."/>
            <person name="Khazi F."/>
            <person name="Huang T."/>
            <person name="Chambers A.H."/>
        </authorList>
    </citation>
    <scope>NUCLEOTIDE SEQUENCE [LARGE SCALE GENOMIC DNA]</scope>
    <source>
        <tissue evidence="1">Leaf</tissue>
    </source>
</reference>
<organism evidence="1 2">
    <name type="scientific">Vanilla planifolia</name>
    <name type="common">Vanilla</name>
    <dbReference type="NCBI Taxonomy" id="51239"/>
    <lineage>
        <taxon>Eukaryota</taxon>
        <taxon>Viridiplantae</taxon>
        <taxon>Streptophyta</taxon>
        <taxon>Embryophyta</taxon>
        <taxon>Tracheophyta</taxon>
        <taxon>Spermatophyta</taxon>
        <taxon>Magnoliopsida</taxon>
        <taxon>Liliopsida</taxon>
        <taxon>Asparagales</taxon>
        <taxon>Orchidaceae</taxon>
        <taxon>Vanilloideae</taxon>
        <taxon>Vanilleae</taxon>
        <taxon>Vanilla</taxon>
    </lineage>
</organism>
<accession>A0A835U6W2</accession>
<evidence type="ECO:0000313" key="2">
    <source>
        <dbReference type="Proteomes" id="UP000636800"/>
    </source>
</evidence>
<protein>
    <submittedName>
        <fullName evidence="1">Uncharacterized protein</fullName>
    </submittedName>
</protein>
<sequence length="216" mass="24763">MREMWKMAYGRMQIEFIRPVGCYISRRTRAFARDCPKLFELKMCLLQPLEVERMQVEVEAADLDNFSLVVVGMGSWFEWGCRSVLLATTKSLRTPTTRSYPRRPCPIRLEDLLLSFVTKIAHPAQRSIGKDALERTERMKPMNTLGEVIEEAKVRTVLWVICIFVISYFLSRIFEEHGNFRNGDSESNGGLLLDGKGYLNMAQKDGTTHLIASCNS</sequence>
<gene>
    <name evidence="1" type="ORF">HPP92_027075</name>
</gene>
<comment type="caution">
    <text evidence="1">The sequence shown here is derived from an EMBL/GenBank/DDBJ whole genome shotgun (WGS) entry which is preliminary data.</text>
</comment>
<dbReference type="Proteomes" id="UP000636800">
    <property type="component" value="Unassembled WGS sequence"/>
</dbReference>
<name>A0A835U6W2_VANPL</name>
<proteinExistence type="predicted"/>
<keyword evidence="2" id="KW-1185">Reference proteome</keyword>
<evidence type="ECO:0000313" key="1">
    <source>
        <dbReference type="EMBL" id="KAG0450100.1"/>
    </source>
</evidence>
<dbReference type="OrthoDB" id="6718861at2759"/>
<dbReference type="AlphaFoldDB" id="A0A835U6W2"/>
<dbReference type="EMBL" id="JADCNL010000136">
    <property type="protein sequence ID" value="KAG0450100.1"/>
    <property type="molecule type" value="Genomic_DNA"/>
</dbReference>
<feature type="non-terminal residue" evidence="1">
    <location>
        <position position="216"/>
    </location>
</feature>